<dbReference type="PROSITE" id="PS50977">
    <property type="entry name" value="HTH_TETR_2"/>
    <property type="match status" value="1"/>
</dbReference>
<evidence type="ECO:0000313" key="7">
    <source>
        <dbReference type="Proteomes" id="UP000317730"/>
    </source>
</evidence>
<gene>
    <name evidence="6" type="ORF">APE01nite_09170</name>
</gene>
<evidence type="ECO:0000259" key="5">
    <source>
        <dbReference type="PROSITE" id="PS50977"/>
    </source>
</evidence>
<dbReference type="SUPFAM" id="SSF48498">
    <property type="entry name" value="Tetracyclin repressor-like, C-terminal domain"/>
    <property type="match status" value="1"/>
</dbReference>
<dbReference type="InterPro" id="IPR036271">
    <property type="entry name" value="Tet_transcr_reg_TetR-rel_C_sf"/>
</dbReference>
<evidence type="ECO:0000256" key="3">
    <source>
        <dbReference type="ARBA" id="ARBA00023163"/>
    </source>
</evidence>
<proteinExistence type="predicted"/>
<dbReference type="GO" id="GO:0003700">
    <property type="term" value="F:DNA-binding transcription factor activity"/>
    <property type="evidence" value="ECO:0007669"/>
    <property type="project" value="TreeGrafter"/>
</dbReference>
<evidence type="ECO:0000256" key="1">
    <source>
        <dbReference type="ARBA" id="ARBA00023015"/>
    </source>
</evidence>
<reference evidence="6 7" key="1">
    <citation type="submission" date="2019-06" db="EMBL/GenBank/DDBJ databases">
        <title>Whole genome shotgun sequence of Acetobacter peroxydans NBRC 13755.</title>
        <authorList>
            <person name="Hosoyama A."/>
            <person name="Uohara A."/>
            <person name="Ohji S."/>
            <person name="Ichikawa N."/>
        </authorList>
    </citation>
    <scope>NUCLEOTIDE SEQUENCE [LARGE SCALE GENOMIC DNA]</scope>
    <source>
        <strain evidence="6 7">NBRC 13755</strain>
    </source>
</reference>
<accession>A0A4Y3TVU2</accession>
<comment type="caution">
    <text evidence="6">The sequence shown here is derived from an EMBL/GenBank/DDBJ whole genome shotgun (WGS) entry which is preliminary data.</text>
</comment>
<evidence type="ECO:0000313" key="6">
    <source>
        <dbReference type="EMBL" id="GEB85120.1"/>
    </source>
</evidence>
<dbReference type="Pfam" id="PF14246">
    <property type="entry name" value="TetR_C_7"/>
    <property type="match status" value="1"/>
</dbReference>
<dbReference type="PANTHER" id="PTHR30055">
    <property type="entry name" value="HTH-TYPE TRANSCRIPTIONAL REGULATOR RUTR"/>
    <property type="match status" value="1"/>
</dbReference>
<dbReference type="FunFam" id="1.10.10.60:FF:000141">
    <property type="entry name" value="TetR family transcriptional regulator"/>
    <property type="match status" value="1"/>
</dbReference>
<dbReference type="InterPro" id="IPR050109">
    <property type="entry name" value="HTH-type_TetR-like_transc_reg"/>
</dbReference>
<protein>
    <submittedName>
        <fullName evidence="6">TetR family transcriptional regulator</fullName>
    </submittedName>
</protein>
<dbReference type="PANTHER" id="PTHR30055:SF223">
    <property type="entry name" value="HTH-TYPE TRANSCRIPTIONAL REGULATOR UIDR"/>
    <property type="match status" value="1"/>
</dbReference>
<dbReference type="RefSeq" id="WP_170212518.1">
    <property type="nucleotide sequence ID" value="NZ_BAPL01000015.1"/>
</dbReference>
<feature type="DNA-binding region" description="H-T-H motif" evidence="4">
    <location>
        <begin position="69"/>
        <end position="88"/>
    </location>
</feature>
<dbReference type="EMBL" id="BJMV01000003">
    <property type="protein sequence ID" value="GEB85120.1"/>
    <property type="molecule type" value="Genomic_DNA"/>
</dbReference>
<dbReference type="SUPFAM" id="SSF46689">
    <property type="entry name" value="Homeodomain-like"/>
    <property type="match status" value="1"/>
</dbReference>
<keyword evidence="1" id="KW-0805">Transcription regulation</keyword>
<name>A0A4Y3TVU2_9PROT</name>
<dbReference type="GO" id="GO:0000976">
    <property type="term" value="F:transcription cis-regulatory region binding"/>
    <property type="evidence" value="ECO:0007669"/>
    <property type="project" value="TreeGrafter"/>
</dbReference>
<evidence type="ECO:0000256" key="4">
    <source>
        <dbReference type="PROSITE-ProRule" id="PRU00335"/>
    </source>
</evidence>
<dbReference type="InterPro" id="IPR009057">
    <property type="entry name" value="Homeodomain-like_sf"/>
</dbReference>
<dbReference type="InterPro" id="IPR001647">
    <property type="entry name" value="HTH_TetR"/>
</dbReference>
<keyword evidence="2 4" id="KW-0238">DNA-binding</keyword>
<sequence length="246" mass="27121">MSETRPPSSTCDTDVTRRPTRLLDMLNPCLKGRKRRCGRPTAHDTEELDQYLLEIAAGLFVQHGYAGTSIDQIARKASASKQTIYRRYPSKEALFIAVISDLTGTVLQAMAATPLKDPLEELRHISTLLLDLTLRPDSLGTYRILIADGHRHPSLLRQAVEAIGQPFHESIVRLLKAAESKGQIEPGNADDTAARLLTGLITGWPLEDSLLGLDPLKSTAEREAYFNRAWTFFLRAVGGRHGVPAA</sequence>
<feature type="domain" description="HTH tetR-type" evidence="5">
    <location>
        <begin position="46"/>
        <end position="106"/>
    </location>
</feature>
<keyword evidence="3" id="KW-0804">Transcription</keyword>
<evidence type="ECO:0000256" key="2">
    <source>
        <dbReference type="ARBA" id="ARBA00023125"/>
    </source>
</evidence>
<organism evidence="6 7">
    <name type="scientific">Acetobacter peroxydans</name>
    <dbReference type="NCBI Taxonomy" id="104098"/>
    <lineage>
        <taxon>Bacteria</taxon>
        <taxon>Pseudomonadati</taxon>
        <taxon>Pseudomonadota</taxon>
        <taxon>Alphaproteobacteria</taxon>
        <taxon>Acetobacterales</taxon>
        <taxon>Acetobacteraceae</taxon>
        <taxon>Acetobacter</taxon>
    </lineage>
</organism>
<dbReference type="Pfam" id="PF00440">
    <property type="entry name" value="TetR_N"/>
    <property type="match status" value="1"/>
</dbReference>
<dbReference type="AlphaFoldDB" id="A0A4Y3TVU2"/>
<dbReference type="PRINTS" id="PR00455">
    <property type="entry name" value="HTHTETR"/>
</dbReference>
<dbReference type="Proteomes" id="UP000317730">
    <property type="component" value="Unassembled WGS sequence"/>
</dbReference>
<dbReference type="InterPro" id="IPR039536">
    <property type="entry name" value="TetR_C_Proteobacteria"/>
</dbReference>
<dbReference type="Gene3D" id="1.10.357.10">
    <property type="entry name" value="Tetracycline Repressor, domain 2"/>
    <property type="match status" value="1"/>
</dbReference>
<keyword evidence="7" id="KW-1185">Reference proteome</keyword>